<keyword evidence="1" id="KW-0175">Coiled coil</keyword>
<organism evidence="3 4">
    <name type="scientific">Mesorhizobium shonense</name>
    <dbReference type="NCBI Taxonomy" id="1209948"/>
    <lineage>
        <taxon>Bacteria</taxon>
        <taxon>Pseudomonadati</taxon>
        <taxon>Pseudomonadota</taxon>
        <taxon>Alphaproteobacteria</taxon>
        <taxon>Hyphomicrobiales</taxon>
        <taxon>Phyllobacteriaceae</taxon>
        <taxon>Mesorhizobium</taxon>
    </lineage>
</organism>
<sequence>MSRAFTREEDSENAIAGVGERPISSHRNLVTERGLAIIEENLAELRDLMAKAERRGDRERLAVVSRDLRYWTARRESAELSVPEPGSDVVRFGMGVTLEGDDGKKVHWRIVGEDEANPSKGSISHVSPMAVALFGKKVGEVVAVNGKEWEIVKLSDKVEN</sequence>
<reference evidence="3 4" key="1">
    <citation type="submission" date="2024-06" db="EMBL/GenBank/DDBJ databases">
        <title>Genomic Encyclopedia of Type Strains, Phase IV (KMG-IV): sequencing the most valuable type-strain genomes for metagenomic binning, comparative biology and taxonomic classification.</title>
        <authorList>
            <person name="Goeker M."/>
        </authorList>
    </citation>
    <scope>NUCLEOTIDE SEQUENCE [LARGE SCALE GENOMIC DNA]</scope>
    <source>
        <strain evidence="3 4">DSM 29846</strain>
    </source>
</reference>
<dbReference type="SUPFAM" id="SSF54534">
    <property type="entry name" value="FKBP-like"/>
    <property type="match status" value="1"/>
</dbReference>
<dbReference type="EMBL" id="JBEPLM010000001">
    <property type="protein sequence ID" value="MET3591228.1"/>
    <property type="molecule type" value="Genomic_DNA"/>
</dbReference>
<dbReference type="PANTHER" id="PTHR30437">
    <property type="entry name" value="TRANSCRIPTION ELONGATION FACTOR GREA"/>
    <property type="match status" value="1"/>
</dbReference>
<dbReference type="InterPro" id="IPR023459">
    <property type="entry name" value="Tscrpt_elong_fac_GreA/B_fam"/>
</dbReference>
<protein>
    <submittedName>
        <fullName evidence="3">Transcription elongation GreA/GreB family factor</fullName>
    </submittedName>
</protein>
<proteinExistence type="predicted"/>
<evidence type="ECO:0000256" key="1">
    <source>
        <dbReference type="SAM" id="Coils"/>
    </source>
</evidence>
<evidence type="ECO:0000259" key="2">
    <source>
        <dbReference type="Pfam" id="PF01272"/>
    </source>
</evidence>
<dbReference type="InterPro" id="IPR001437">
    <property type="entry name" value="Tscrpt_elong_fac_GreA/B_C"/>
</dbReference>
<accession>A0ABV2HLC0</accession>
<dbReference type="Pfam" id="PF01272">
    <property type="entry name" value="GreA_GreB"/>
    <property type="match status" value="1"/>
</dbReference>
<name>A0ABV2HLC0_9HYPH</name>
<dbReference type="PANTHER" id="PTHR30437:SF6">
    <property type="entry name" value="TRANSCRIPTION ELONGATION FACTOR GREB"/>
    <property type="match status" value="1"/>
</dbReference>
<dbReference type="NCBIfam" id="NF004973">
    <property type="entry name" value="PRK06342.1"/>
    <property type="match status" value="1"/>
</dbReference>
<evidence type="ECO:0000313" key="4">
    <source>
        <dbReference type="Proteomes" id="UP001549036"/>
    </source>
</evidence>
<feature type="domain" description="Transcription elongation factor GreA/GreB C-terminal" evidence="2">
    <location>
        <begin position="87"/>
        <end position="153"/>
    </location>
</feature>
<dbReference type="RefSeq" id="WP_126101318.1">
    <property type="nucleotide sequence ID" value="NZ_JBEPLM010000001.1"/>
</dbReference>
<comment type="caution">
    <text evidence="3">The sequence shown here is derived from an EMBL/GenBank/DDBJ whole genome shotgun (WGS) entry which is preliminary data.</text>
</comment>
<dbReference type="InterPro" id="IPR036953">
    <property type="entry name" value="GreA/GreB_C_sf"/>
</dbReference>
<dbReference type="Gene3D" id="3.10.50.30">
    <property type="entry name" value="Transcription elongation factor, GreA/GreB, C-terminal domain"/>
    <property type="match status" value="1"/>
</dbReference>
<gene>
    <name evidence="3" type="ORF">ABID26_000607</name>
</gene>
<dbReference type="Proteomes" id="UP001549036">
    <property type="component" value="Unassembled WGS sequence"/>
</dbReference>
<evidence type="ECO:0000313" key="3">
    <source>
        <dbReference type="EMBL" id="MET3591228.1"/>
    </source>
</evidence>
<keyword evidence="4" id="KW-1185">Reference proteome</keyword>
<feature type="coiled-coil region" evidence="1">
    <location>
        <begin position="35"/>
        <end position="62"/>
    </location>
</feature>